<geneLocation type="plasmid" evidence="2">
    <name>Tros</name>
</geneLocation>
<dbReference type="HOGENOM" id="CLU_952951_0_0_0"/>
<dbReference type="AlphaFoldDB" id="B9L3B9"/>
<evidence type="ECO:0000313" key="2">
    <source>
        <dbReference type="Proteomes" id="UP000000447"/>
    </source>
</evidence>
<evidence type="ECO:0000313" key="1">
    <source>
        <dbReference type="EMBL" id="ACM07250.1"/>
    </source>
</evidence>
<dbReference type="EMBL" id="CP001276">
    <property type="protein sequence ID" value="ACM07250.1"/>
    <property type="molecule type" value="Genomic_DNA"/>
</dbReference>
<proteinExistence type="predicted"/>
<keyword evidence="1" id="KW-0614">Plasmid</keyword>
<protein>
    <submittedName>
        <fullName evidence="1">Uncharacterized protein</fullName>
    </submittedName>
</protein>
<sequence length="292" mass="31688">MADRLTTVFLPLLLAAVLVPLVSFTRFGPTAAVGFRSFADYGLPAIQLSDPLPNQFELFPLDLPPTPGPVVTLFLHLRVALDPASPPGTLSVWDQRAGGSALLLRVRWSPDPTGGVLEWDTVDLFAGPRRGFVLGHTLELVLANVVPDDWRRPGTFPLSLHFEREGALRVRSMLVYPDSGIEIARRGLPAFWVSVAAPRDPPPVGAPFELRVHLAPRGRTPPRQAQLELLPSPCVRSAGGASSLAWSDLTKATTVRLQLERLTAEPCSFQLVWGTESSSGSITVQLDRAEES</sequence>
<reference evidence="1 2" key="1">
    <citation type="journal article" date="2009" name="PLoS ONE">
        <title>Complete genome sequence of the aerobic CO-oxidizing thermophile Thermomicrobium roseum.</title>
        <authorList>
            <person name="Wu D."/>
            <person name="Raymond J."/>
            <person name="Wu M."/>
            <person name="Chatterji S."/>
            <person name="Ren Q."/>
            <person name="Graham J.E."/>
            <person name="Bryant D.A."/>
            <person name="Robb F."/>
            <person name="Colman A."/>
            <person name="Tallon L.J."/>
            <person name="Badger J.H."/>
            <person name="Madupu R."/>
            <person name="Ward N.L."/>
            <person name="Eisen J.A."/>
        </authorList>
    </citation>
    <scope>NUCLEOTIDE SEQUENCE [LARGE SCALE GENOMIC DNA]</scope>
    <source>
        <strain evidence="2">ATCC 27502 / DSM 5159 / P-2</strain>
        <plasmid evidence="1">unnamed</plasmid>
    </source>
</reference>
<dbReference type="RefSeq" id="WP_012643237.1">
    <property type="nucleotide sequence ID" value="NC_011961.1"/>
</dbReference>
<accession>B9L3B9</accession>
<gene>
    <name evidence="1" type="ordered locus">trd_A0283</name>
</gene>
<dbReference type="Proteomes" id="UP000000447">
    <property type="component" value="Plasmid unnamed"/>
</dbReference>
<name>B9L3B9_THERP</name>
<organism evidence="1 2">
    <name type="scientific">Thermomicrobium roseum (strain ATCC 27502 / DSM 5159 / P-2)</name>
    <dbReference type="NCBI Taxonomy" id="309801"/>
    <lineage>
        <taxon>Bacteria</taxon>
        <taxon>Pseudomonadati</taxon>
        <taxon>Thermomicrobiota</taxon>
        <taxon>Thermomicrobia</taxon>
        <taxon>Thermomicrobiales</taxon>
        <taxon>Thermomicrobiaceae</taxon>
        <taxon>Thermomicrobium</taxon>
    </lineage>
</organism>
<keyword evidence="2" id="KW-1185">Reference proteome</keyword>
<dbReference type="KEGG" id="tro:trd_A0283"/>